<evidence type="ECO:0000256" key="1">
    <source>
        <dbReference type="SAM" id="MobiDB-lite"/>
    </source>
</evidence>
<sequence>MALVSVRSSTPTQASNGLIGGNYEIMLKESIERFLTEIRKGISDFSGISSIFFRLLQTRVDPPLETIWFYSAVRFRSSNEVEEEKKDDILSRIVRVKDLFQLLTSCSASCNGLKSVAVICPVLFELYGIIVELWGKKLLKKVEKKAMKESECLVEGVLSYVSLCGCEDFGGEDVLENLLPCFTELIRVWTMDQLKGDEDISRSLKVFFPIVSEEIRDGFSKREFGVSYLVGVVIVQAFLLRLCLKLRAGHGLPKIDLQKELTAWAVGSVTAFRNCCFFDILLRLLLESTLPITSLLDPKDEALLRKVLYDVVILVEYSFLSNEKFAVASNCMRRLAVRRLLVAHQAIQDARENGDQTKAISYTNSLSGSSLFSKLIKWVTSEIGMRTNKPNVTTPQALLKWLLSSEELGVRVFDDSTLKLRAKLVLDESKANYEHQLLKPNSNVEDDLLFYIDNNREEKADDDEEMVESMDAALTVADKKRKKGRKAKDKAKVKFVKYQLQESSVKEKSVAPPAHADDSSSDSDSDNIKDMEE</sequence>
<feature type="region of interest" description="Disordered" evidence="1">
    <location>
        <begin position="500"/>
        <end position="533"/>
    </location>
</feature>
<gene>
    <name evidence="2" type="ORF">FRX31_006702</name>
</gene>
<protein>
    <submittedName>
        <fullName evidence="2">Snf2 domain protein</fullName>
    </submittedName>
</protein>
<evidence type="ECO:0000313" key="2">
    <source>
        <dbReference type="EMBL" id="KAF5203715.1"/>
    </source>
</evidence>
<dbReference type="AlphaFoldDB" id="A0A7J6X4G1"/>
<dbReference type="PANTHER" id="PTHR35505:SF1">
    <property type="entry name" value="SNF2 DOMAIN PROTEIN"/>
    <property type="match status" value="1"/>
</dbReference>
<organism evidence="2 3">
    <name type="scientific">Thalictrum thalictroides</name>
    <name type="common">Rue-anemone</name>
    <name type="synonym">Anemone thalictroides</name>
    <dbReference type="NCBI Taxonomy" id="46969"/>
    <lineage>
        <taxon>Eukaryota</taxon>
        <taxon>Viridiplantae</taxon>
        <taxon>Streptophyta</taxon>
        <taxon>Embryophyta</taxon>
        <taxon>Tracheophyta</taxon>
        <taxon>Spermatophyta</taxon>
        <taxon>Magnoliopsida</taxon>
        <taxon>Ranunculales</taxon>
        <taxon>Ranunculaceae</taxon>
        <taxon>Thalictroideae</taxon>
        <taxon>Thalictrum</taxon>
    </lineage>
</organism>
<evidence type="ECO:0000313" key="3">
    <source>
        <dbReference type="Proteomes" id="UP000554482"/>
    </source>
</evidence>
<name>A0A7J6X4G1_THATH</name>
<keyword evidence="3" id="KW-1185">Reference proteome</keyword>
<reference evidence="2 3" key="1">
    <citation type="submission" date="2020-06" db="EMBL/GenBank/DDBJ databases">
        <title>Transcriptomic and genomic resources for Thalictrum thalictroides and T. hernandezii: Facilitating candidate gene discovery in an emerging model plant lineage.</title>
        <authorList>
            <person name="Arias T."/>
            <person name="Riano-Pachon D.M."/>
            <person name="Di Stilio V.S."/>
        </authorList>
    </citation>
    <scope>NUCLEOTIDE SEQUENCE [LARGE SCALE GENOMIC DNA]</scope>
    <source>
        <strain evidence="3">cv. WT478/WT964</strain>
        <tissue evidence="2">Leaves</tissue>
    </source>
</reference>
<accession>A0A7J6X4G1</accession>
<comment type="caution">
    <text evidence="2">The sequence shown here is derived from an EMBL/GenBank/DDBJ whole genome shotgun (WGS) entry which is preliminary data.</text>
</comment>
<dbReference type="OrthoDB" id="1660458at2759"/>
<dbReference type="PANTHER" id="PTHR35505">
    <property type="entry name" value="OS01G0600300 PROTEIN"/>
    <property type="match status" value="1"/>
</dbReference>
<proteinExistence type="predicted"/>
<dbReference type="EMBL" id="JABWDY010006402">
    <property type="protein sequence ID" value="KAF5203715.1"/>
    <property type="molecule type" value="Genomic_DNA"/>
</dbReference>
<dbReference type="Proteomes" id="UP000554482">
    <property type="component" value="Unassembled WGS sequence"/>
</dbReference>